<dbReference type="PRINTS" id="PR01713">
    <property type="entry name" value="NUCEPIMERASE"/>
</dbReference>
<organism evidence="2 3">
    <name type="scientific">Methanomethylovorans hollandica (strain DSM 15978 / NBRC 107637 / DMS1)</name>
    <dbReference type="NCBI Taxonomy" id="867904"/>
    <lineage>
        <taxon>Archaea</taxon>
        <taxon>Methanobacteriati</taxon>
        <taxon>Methanobacteriota</taxon>
        <taxon>Stenosarchaea group</taxon>
        <taxon>Methanomicrobia</taxon>
        <taxon>Methanosarcinales</taxon>
        <taxon>Methanosarcinaceae</taxon>
        <taxon>Methanomethylovorans</taxon>
    </lineage>
</organism>
<evidence type="ECO:0000259" key="1">
    <source>
        <dbReference type="Pfam" id="PF16363"/>
    </source>
</evidence>
<dbReference type="Gene3D" id="3.90.25.10">
    <property type="entry name" value="UDP-galactose 4-epimerase, domain 1"/>
    <property type="match status" value="1"/>
</dbReference>
<dbReference type="PANTHER" id="PTHR43000">
    <property type="entry name" value="DTDP-D-GLUCOSE 4,6-DEHYDRATASE-RELATED"/>
    <property type="match status" value="1"/>
</dbReference>
<evidence type="ECO:0000313" key="2">
    <source>
        <dbReference type="EMBL" id="AGB49979.1"/>
    </source>
</evidence>
<sequence>MSTESNMQRILITGGLGQVGSYLVDALHEKAEVTVLDNFSSTTRETVPREISIIKGDVRDRIAADLVKQNDIIIHTAAQISVTASMEDPLSDAHNNVFGTLNLLEAARRSPTSKFVYISSAAVYGDPLYTPITESHPQDPLSPYGTSKLSGEKYCMMYHKAFGLPSCCIRPFNIYSPRQDPDNPYSGVISRFIDKARTKQSPVIFGDGNQTRDFISVHDIVDMIMLLLENEEANGQVFNAGTGNSTTVSELAHMILDIFGVDVPVQYMPERPGDIKYSCSDISKAREILGFEPKVLLREGLMEFEEIKT</sequence>
<evidence type="ECO:0000313" key="3">
    <source>
        <dbReference type="Proteomes" id="UP000010866"/>
    </source>
</evidence>
<dbReference type="Proteomes" id="UP000010866">
    <property type="component" value="Chromosome"/>
</dbReference>
<dbReference type="HOGENOM" id="CLU_007383_1_7_2"/>
<dbReference type="KEGG" id="mhz:Metho_1795"/>
<keyword evidence="3" id="KW-1185">Reference proteome</keyword>
<accession>L0L138</accession>
<proteinExistence type="predicted"/>
<name>L0L138_METHD</name>
<dbReference type="SUPFAM" id="SSF51735">
    <property type="entry name" value="NAD(P)-binding Rossmann-fold domains"/>
    <property type="match status" value="1"/>
</dbReference>
<dbReference type="InterPro" id="IPR036291">
    <property type="entry name" value="NAD(P)-bd_dom_sf"/>
</dbReference>
<dbReference type="InterPro" id="IPR016040">
    <property type="entry name" value="NAD(P)-bd_dom"/>
</dbReference>
<feature type="domain" description="NAD(P)-binding" evidence="1">
    <location>
        <begin position="11"/>
        <end position="302"/>
    </location>
</feature>
<dbReference type="EMBL" id="CP003362">
    <property type="protein sequence ID" value="AGB49979.1"/>
    <property type="molecule type" value="Genomic_DNA"/>
</dbReference>
<protein>
    <submittedName>
        <fullName evidence="2">Nucleoside-diphosphate-sugar epimerase</fullName>
    </submittedName>
</protein>
<dbReference type="Gene3D" id="3.40.50.720">
    <property type="entry name" value="NAD(P)-binding Rossmann-like Domain"/>
    <property type="match status" value="1"/>
</dbReference>
<dbReference type="AlphaFoldDB" id="L0L138"/>
<dbReference type="Pfam" id="PF16363">
    <property type="entry name" value="GDP_Man_Dehyd"/>
    <property type="match status" value="1"/>
</dbReference>
<gene>
    <name evidence="2" type="ordered locus">Metho_1795</name>
</gene>
<dbReference type="STRING" id="867904.Metho_1795"/>
<reference evidence="3" key="1">
    <citation type="submission" date="2012-02" db="EMBL/GenBank/DDBJ databases">
        <title>Complete sequence of chromosome of Methanomethylovorans hollandica DSM 15978.</title>
        <authorList>
            <person name="Lucas S."/>
            <person name="Copeland A."/>
            <person name="Lapidus A."/>
            <person name="Glavina del Rio T."/>
            <person name="Dalin E."/>
            <person name="Tice H."/>
            <person name="Bruce D."/>
            <person name="Goodwin L."/>
            <person name="Pitluck S."/>
            <person name="Peters L."/>
            <person name="Mikhailova N."/>
            <person name="Held B."/>
            <person name="Kyrpides N."/>
            <person name="Mavromatis K."/>
            <person name="Ivanova N."/>
            <person name="Brettin T."/>
            <person name="Detter J.C."/>
            <person name="Han C."/>
            <person name="Larimer F."/>
            <person name="Land M."/>
            <person name="Hauser L."/>
            <person name="Markowitz V."/>
            <person name="Cheng J.-F."/>
            <person name="Hugenholtz P."/>
            <person name="Woyke T."/>
            <person name="Wu D."/>
            <person name="Spring S."/>
            <person name="Schroeder M."/>
            <person name="Brambilla E."/>
            <person name="Klenk H.-P."/>
            <person name="Eisen J.A."/>
        </authorList>
    </citation>
    <scope>NUCLEOTIDE SEQUENCE [LARGE SCALE GENOMIC DNA]</scope>
    <source>
        <strain evidence="3">DSM 15978 / NBRC 107637 / DMS1</strain>
    </source>
</reference>